<dbReference type="Gene3D" id="1.20.5.1030">
    <property type="entry name" value="Preprotein translocase secy subunit"/>
    <property type="match status" value="1"/>
</dbReference>
<comment type="subcellular location">
    <subcellularLocation>
        <location evidence="1">Membrane</location>
    </subcellularLocation>
</comment>
<evidence type="ECO:0000256" key="4">
    <source>
        <dbReference type="ARBA" id="ARBA00022692"/>
    </source>
</evidence>
<protein>
    <recommendedName>
        <fullName evidence="9">Protein translocase subunit SecE</fullName>
    </recommendedName>
</protein>
<evidence type="ECO:0000256" key="6">
    <source>
        <dbReference type="ARBA" id="ARBA00022989"/>
    </source>
</evidence>
<dbReference type="Proteomes" id="UP000229329">
    <property type="component" value="Unassembled WGS sequence"/>
</dbReference>
<comment type="similarity">
    <text evidence="9">Belongs to the SecE/SEC61-gamma family.</text>
</comment>
<evidence type="ECO:0000256" key="7">
    <source>
        <dbReference type="ARBA" id="ARBA00023010"/>
    </source>
</evidence>
<name>A0A2M8RZP1_9PAST</name>
<dbReference type="PRINTS" id="PR01650">
    <property type="entry name" value="SECETRNLCASE"/>
</dbReference>
<keyword evidence="4 9" id="KW-0812">Transmembrane</keyword>
<dbReference type="GO" id="GO:0006605">
    <property type="term" value="P:protein targeting"/>
    <property type="evidence" value="ECO:0007669"/>
    <property type="project" value="UniProtKB-UniRule"/>
</dbReference>
<dbReference type="GO" id="GO:0005886">
    <property type="term" value="C:plasma membrane"/>
    <property type="evidence" value="ECO:0007669"/>
    <property type="project" value="UniProtKB-UniRule"/>
</dbReference>
<evidence type="ECO:0000256" key="9">
    <source>
        <dbReference type="HAMAP-Rule" id="MF_00422"/>
    </source>
</evidence>
<gene>
    <name evidence="9" type="primary">secE</name>
    <name evidence="10" type="ORF">CVP05_11840</name>
</gene>
<dbReference type="AlphaFoldDB" id="A0A2M8RZP1"/>
<dbReference type="GO" id="GO:0065002">
    <property type="term" value="P:intracellular protein transmembrane transport"/>
    <property type="evidence" value="ECO:0007669"/>
    <property type="project" value="UniProtKB-UniRule"/>
</dbReference>
<evidence type="ECO:0000256" key="8">
    <source>
        <dbReference type="ARBA" id="ARBA00023136"/>
    </source>
</evidence>
<proteinExistence type="inferred from homology"/>
<feature type="transmembrane region" description="Helical" evidence="9">
    <location>
        <begin position="50"/>
        <end position="70"/>
    </location>
</feature>
<evidence type="ECO:0000313" key="10">
    <source>
        <dbReference type="EMBL" id="PJG84360.1"/>
    </source>
</evidence>
<evidence type="ECO:0000256" key="1">
    <source>
        <dbReference type="ARBA" id="ARBA00004370"/>
    </source>
</evidence>
<keyword evidence="2 9" id="KW-0813">Transport</keyword>
<evidence type="ECO:0000313" key="11">
    <source>
        <dbReference type="Proteomes" id="UP000229329"/>
    </source>
</evidence>
<comment type="caution">
    <text evidence="9">Lacks conserved residue(s) required for the propagation of feature annotation.</text>
</comment>
<dbReference type="HAMAP" id="MF_00422">
    <property type="entry name" value="SecE"/>
    <property type="match status" value="1"/>
</dbReference>
<feature type="transmembrane region" description="Helical" evidence="9">
    <location>
        <begin position="104"/>
        <end position="131"/>
    </location>
</feature>
<dbReference type="InterPro" id="IPR005807">
    <property type="entry name" value="SecE_bac"/>
</dbReference>
<dbReference type="PANTHER" id="PTHR33910:SF1">
    <property type="entry name" value="PROTEIN TRANSLOCASE SUBUNIT SECE"/>
    <property type="match status" value="1"/>
</dbReference>
<keyword evidence="11" id="KW-1185">Reference proteome</keyword>
<feature type="transmembrane region" description="Helical" evidence="9">
    <location>
        <begin position="21"/>
        <end position="44"/>
    </location>
</feature>
<dbReference type="PANTHER" id="PTHR33910">
    <property type="entry name" value="PROTEIN TRANSLOCASE SUBUNIT SECE"/>
    <property type="match status" value="1"/>
</dbReference>
<keyword evidence="5 9" id="KW-0653">Protein transport</keyword>
<dbReference type="GO" id="GO:0008320">
    <property type="term" value="F:protein transmembrane transporter activity"/>
    <property type="evidence" value="ECO:0007669"/>
    <property type="project" value="UniProtKB-UniRule"/>
</dbReference>
<dbReference type="InterPro" id="IPR001901">
    <property type="entry name" value="Translocase_SecE/Sec61-g"/>
</dbReference>
<keyword evidence="8 9" id="KW-0472">Membrane</keyword>
<dbReference type="NCBIfam" id="NF004372">
    <property type="entry name" value="PRK05740.1-2"/>
    <property type="match status" value="1"/>
</dbReference>
<comment type="subunit">
    <text evidence="9">Component of the Sec protein translocase complex. Heterotrimer consisting of SecY, SecE and SecG subunits. The heterotrimers can form oligomers, although 1 heterotrimer is thought to be able to translocate proteins. Interacts with the ribosome. Interacts with SecDF, and other proteins may be involved. Interacts with SecA.</text>
</comment>
<reference evidence="10 11" key="1">
    <citation type="submission" date="2017-11" db="EMBL/GenBank/DDBJ databases">
        <title>Reclassification of Bisgaard taxon 7 as Conservatibacter flavescens gen. nov., sp. nov.</title>
        <authorList>
            <person name="Christensen H."/>
        </authorList>
    </citation>
    <scope>NUCLEOTIDE SEQUENCE [LARGE SCALE GENOMIC DNA]</scope>
    <source>
        <strain evidence="10 11">7_4</strain>
    </source>
</reference>
<dbReference type="InterPro" id="IPR038379">
    <property type="entry name" value="SecE_sf"/>
</dbReference>
<keyword evidence="7 9" id="KW-0811">Translocation</keyword>
<sequence>MSLEINKKKNPQEEEVQKSKGANLFLWFIVLAVVIATAVGNIYFADQFSTPIRVVAIVVLLAIALGIAALTNQGKTALTFLKESKTELRKIVWPTRPETMQTTFIVMGVTVIVSLILWGFDSIIMSVVTFLTDLRF</sequence>
<dbReference type="GO" id="GO:0043952">
    <property type="term" value="P:protein transport by the Sec complex"/>
    <property type="evidence" value="ECO:0007669"/>
    <property type="project" value="UniProtKB-UniRule"/>
</dbReference>
<keyword evidence="3 9" id="KW-1003">Cell membrane</keyword>
<evidence type="ECO:0000256" key="3">
    <source>
        <dbReference type="ARBA" id="ARBA00022475"/>
    </source>
</evidence>
<dbReference type="RefSeq" id="WP_100289771.1">
    <property type="nucleotide sequence ID" value="NZ_PHHA01000037.1"/>
</dbReference>
<dbReference type="NCBIfam" id="TIGR00964">
    <property type="entry name" value="secE_bact"/>
    <property type="match status" value="1"/>
</dbReference>
<dbReference type="EMBL" id="PHHA01000037">
    <property type="protein sequence ID" value="PJG84360.1"/>
    <property type="molecule type" value="Genomic_DNA"/>
</dbReference>
<keyword evidence="6 9" id="KW-1133">Transmembrane helix</keyword>
<comment type="function">
    <text evidence="9">Essential subunit of the Sec protein translocation channel SecYEG. Clamps together the 2 halves of SecY. May contact the channel plug during translocation.</text>
</comment>
<dbReference type="Pfam" id="PF00584">
    <property type="entry name" value="SecE"/>
    <property type="match status" value="1"/>
</dbReference>
<dbReference type="GO" id="GO:0009306">
    <property type="term" value="P:protein secretion"/>
    <property type="evidence" value="ECO:0007669"/>
    <property type="project" value="UniProtKB-UniRule"/>
</dbReference>
<evidence type="ECO:0000256" key="2">
    <source>
        <dbReference type="ARBA" id="ARBA00022448"/>
    </source>
</evidence>
<accession>A0A2M8RZP1</accession>
<dbReference type="OrthoDB" id="9806365at2"/>
<dbReference type="NCBIfam" id="NF004376">
    <property type="entry name" value="PRK05740.2-1"/>
    <property type="match status" value="1"/>
</dbReference>
<evidence type="ECO:0000256" key="5">
    <source>
        <dbReference type="ARBA" id="ARBA00022927"/>
    </source>
</evidence>
<organism evidence="10 11">
    <name type="scientific">Conservatibacter flavescens</name>
    <dbReference type="NCBI Taxonomy" id="28161"/>
    <lineage>
        <taxon>Bacteria</taxon>
        <taxon>Pseudomonadati</taxon>
        <taxon>Pseudomonadota</taxon>
        <taxon>Gammaproteobacteria</taxon>
        <taxon>Pasteurellales</taxon>
        <taxon>Pasteurellaceae</taxon>
        <taxon>Conservatibacter</taxon>
    </lineage>
</organism>
<comment type="caution">
    <text evidence="10">The sequence shown here is derived from an EMBL/GenBank/DDBJ whole genome shotgun (WGS) entry which is preliminary data.</text>
</comment>